<dbReference type="PANTHER" id="PTHR22845:SF5">
    <property type="entry name" value="APOPTOTIC PROTEASE-ACTIVATING FACTOR 1"/>
    <property type="match status" value="1"/>
</dbReference>
<feature type="transmembrane region" description="Helical" evidence="4">
    <location>
        <begin position="45"/>
        <end position="62"/>
    </location>
</feature>
<evidence type="ECO:0000313" key="8">
    <source>
        <dbReference type="Proteomes" id="UP000516369"/>
    </source>
</evidence>
<dbReference type="SUPFAM" id="SSF52540">
    <property type="entry name" value="P-loop containing nucleoside triphosphate hydrolases"/>
    <property type="match status" value="1"/>
</dbReference>
<keyword evidence="2" id="KW-0053">Apoptosis</keyword>
<feature type="domain" description="NB-ARC" evidence="5">
    <location>
        <begin position="136"/>
        <end position="280"/>
    </location>
</feature>
<dbReference type="Gene3D" id="1.10.8.430">
    <property type="entry name" value="Helical domain of apoptotic protease-activating factors"/>
    <property type="match status" value="1"/>
</dbReference>
<keyword evidence="4" id="KW-0472">Membrane</keyword>
<dbReference type="PRINTS" id="PR00364">
    <property type="entry name" value="DISEASERSIST"/>
</dbReference>
<keyword evidence="1" id="KW-0853">WD repeat</keyword>
<feature type="domain" description="APAF-1 helical" evidence="6">
    <location>
        <begin position="433"/>
        <end position="525"/>
    </location>
</feature>
<evidence type="ECO:0008006" key="9">
    <source>
        <dbReference type="Google" id="ProtNLM"/>
    </source>
</evidence>
<keyword evidence="3" id="KW-0677">Repeat</keyword>
<evidence type="ECO:0000256" key="2">
    <source>
        <dbReference type="ARBA" id="ARBA00022703"/>
    </source>
</evidence>
<keyword evidence="8" id="KW-1185">Reference proteome</keyword>
<dbReference type="GO" id="GO:0043531">
    <property type="term" value="F:ADP binding"/>
    <property type="evidence" value="ECO:0007669"/>
    <property type="project" value="InterPro"/>
</dbReference>
<dbReference type="InterPro" id="IPR027417">
    <property type="entry name" value="P-loop_NTPase"/>
</dbReference>
<dbReference type="InterPro" id="IPR036388">
    <property type="entry name" value="WH-like_DNA-bd_sf"/>
</dbReference>
<dbReference type="EMBL" id="CP053923">
    <property type="protein sequence ID" value="QNT68210.1"/>
    <property type="molecule type" value="Genomic_DNA"/>
</dbReference>
<evidence type="ECO:0000256" key="1">
    <source>
        <dbReference type="ARBA" id="ARBA00022574"/>
    </source>
</evidence>
<keyword evidence="4" id="KW-0812">Transmembrane</keyword>
<dbReference type="Proteomes" id="UP000516369">
    <property type="component" value="Chromosome"/>
</dbReference>
<proteinExistence type="predicted"/>
<dbReference type="Gene3D" id="1.10.10.10">
    <property type="entry name" value="Winged helix-like DNA-binding domain superfamily/Winged helix DNA-binding domain"/>
    <property type="match status" value="1"/>
</dbReference>
<dbReference type="Gene3D" id="3.40.50.300">
    <property type="entry name" value="P-loop containing nucleotide triphosphate hydrolases"/>
    <property type="match status" value="1"/>
</dbReference>
<evidence type="ECO:0000256" key="4">
    <source>
        <dbReference type="SAM" id="Phobius"/>
    </source>
</evidence>
<gene>
    <name evidence="7" type="ORF">HQ394_01040</name>
</gene>
<evidence type="ECO:0000256" key="3">
    <source>
        <dbReference type="ARBA" id="ARBA00022737"/>
    </source>
</evidence>
<organism evidence="7 8">
    <name type="scientific">Defluviicoccus vanus</name>
    <dbReference type="NCBI Taxonomy" id="111831"/>
    <lineage>
        <taxon>Bacteria</taxon>
        <taxon>Pseudomonadati</taxon>
        <taxon>Pseudomonadota</taxon>
        <taxon>Alphaproteobacteria</taxon>
        <taxon>Rhodospirillales</taxon>
        <taxon>Rhodospirillaceae</taxon>
        <taxon>Defluviicoccus</taxon>
    </lineage>
</organism>
<evidence type="ECO:0000259" key="6">
    <source>
        <dbReference type="Pfam" id="PF17908"/>
    </source>
</evidence>
<dbReference type="AlphaFoldDB" id="A0A7H1MXM4"/>
<keyword evidence="4" id="KW-1133">Transmembrane helix</keyword>
<sequence>MHPLPAPAPASGTTLQTRMETIAGGAVGSIATGAIAALSGGGISLIAGLAAVGGTIAALAVWQRIALPKIKIRLGDAPAAATLPEAELAALHGVPEQKPNFVPRDDDLGRVKGILLASDGPSVGITASRPGSGEMAIGLHGMGGIGKTELAVTLAHDDDVRAAFPDGIFWLTLGQTPDLLPLQASLWRMLSGSEPAFADAGAGQRVLLDLFKDRAALIVLDDIWRLEHAAPLAVAGPRGRLLTTTRDASLLTALGAREVSLDVLGEDQALQLLANWSGQDRDALPDAAKAVAKECGCLPLALALAGAQVKDGRIWTDVLAALKQGDLEFLDHPYGSVFKSLRASVEALPEDQATRYGELAVALEDVPLPVAAVARLWRQTAGLEPHTSRKLLQTFASKALLSLAGEGDAAAVGFHDLQYDFLRLNADDPRAPHRALIDAYRDEIGAAWARLSIDDPYLWPRLADHLLAAGWEGELRALLLDYRWLAAKLAATDINALLADYDRLPGDEDLRLIQQALRLSAHVLAKQPDQLPSQLTGRLRGIERPALMAVVDRIEREAPRPWLSPQTTVLTPPGGSLIAPSKATLVALECTVWTRWRCCWTDAARSLAPGTTR</sequence>
<dbReference type="InterPro" id="IPR042197">
    <property type="entry name" value="Apaf_helical"/>
</dbReference>
<dbReference type="KEGG" id="dvn:HQ394_01040"/>
<dbReference type="InterPro" id="IPR041452">
    <property type="entry name" value="APAF1_C"/>
</dbReference>
<dbReference type="Pfam" id="PF00931">
    <property type="entry name" value="NB-ARC"/>
    <property type="match status" value="1"/>
</dbReference>
<evidence type="ECO:0000313" key="7">
    <source>
        <dbReference type="EMBL" id="QNT68210.1"/>
    </source>
</evidence>
<protein>
    <recommendedName>
        <fullName evidence="9">NB-ARC domain-containing protein</fullName>
    </recommendedName>
</protein>
<dbReference type="GO" id="GO:0005829">
    <property type="term" value="C:cytosol"/>
    <property type="evidence" value="ECO:0007669"/>
    <property type="project" value="UniProtKB-ARBA"/>
</dbReference>
<dbReference type="InterPro" id="IPR002182">
    <property type="entry name" value="NB-ARC"/>
</dbReference>
<dbReference type="Gene3D" id="1.25.40.370">
    <property type="match status" value="1"/>
</dbReference>
<accession>A0A7H1MXM4</accession>
<evidence type="ECO:0000259" key="5">
    <source>
        <dbReference type="Pfam" id="PF00931"/>
    </source>
</evidence>
<name>A0A7H1MXM4_9PROT</name>
<feature type="transmembrane region" description="Helical" evidence="4">
    <location>
        <begin position="21"/>
        <end position="39"/>
    </location>
</feature>
<dbReference type="PANTHER" id="PTHR22845">
    <property type="entry name" value="APOPTOTIC PROTEASE-ACTIVATING FACTOR 1"/>
    <property type="match status" value="1"/>
</dbReference>
<dbReference type="Pfam" id="PF17908">
    <property type="entry name" value="APAF1_C"/>
    <property type="match status" value="1"/>
</dbReference>
<reference evidence="7 8" key="1">
    <citation type="submission" date="2020-05" db="EMBL/GenBank/DDBJ databases">
        <title>Complete closed genome sequence of Defluviicoccus vanus.</title>
        <authorList>
            <person name="Bessarab I."/>
            <person name="Arumugam K."/>
            <person name="Maszenan A.M."/>
            <person name="Seviour R.J."/>
            <person name="Williams R.B."/>
        </authorList>
    </citation>
    <scope>NUCLEOTIDE SEQUENCE [LARGE SCALE GENOMIC DNA]</scope>
    <source>
        <strain evidence="7 8">Ben 114</strain>
    </source>
</reference>